<proteinExistence type="predicted"/>
<dbReference type="GeneID" id="92090154"/>
<gene>
    <name evidence="2" type="ORF">PG994_005682</name>
</gene>
<dbReference type="RefSeq" id="XP_066716360.1">
    <property type="nucleotide sequence ID" value="XM_066857091.1"/>
</dbReference>
<protein>
    <submittedName>
        <fullName evidence="2">Uncharacterized protein</fullName>
    </submittedName>
</protein>
<reference evidence="2 3" key="1">
    <citation type="submission" date="2023-01" db="EMBL/GenBank/DDBJ databases">
        <title>Analysis of 21 Apiospora genomes using comparative genomics revels a genus with tremendous synthesis potential of carbohydrate active enzymes and secondary metabolites.</title>
        <authorList>
            <person name="Sorensen T."/>
        </authorList>
    </citation>
    <scope>NUCLEOTIDE SEQUENCE [LARGE SCALE GENOMIC DNA]</scope>
    <source>
        <strain evidence="2 3">CBS 135458</strain>
    </source>
</reference>
<evidence type="ECO:0000313" key="3">
    <source>
        <dbReference type="Proteomes" id="UP001480595"/>
    </source>
</evidence>
<sequence length="144" mass="15923">MGSRYFAAGRYTPSTTNKESSPPALPTAIGSISMPKIDWLEDGSQVWYKGVPGPTTYVDIDGQPLAVGHVRIDEFGQRFELQDEKSWSPIDSLVQVQTNENGSYSRVDLPIALNPDKEWLPDAWLPVGLPPVNLNDPTLLWQGL</sequence>
<accession>A0ABR1VFH8</accession>
<evidence type="ECO:0000256" key="1">
    <source>
        <dbReference type="SAM" id="MobiDB-lite"/>
    </source>
</evidence>
<organism evidence="2 3">
    <name type="scientific">Apiospora phragmitis</name>
    <dbReference type="NCBI Taxonomy" id="2905665"/>
    <lineage>
        <taxon>Eukaryota</taxon>
        <taxon>Fungi</taxon>
        <taxon>Dikarya</taxon>
        <taxon>Ascomycota</taxon>
        <taxon>Pezizomycotina</taxon>
        <taxon>Sordariomycetes</taxon>
        <taxon>Xylariomycetidae</taxon>
        <taxon>Amphisphaeriales</taxon>
        <taxon>Apiosporaceae</taxon>
        <taxon>Apiospora</taxon>
    </lineage>
</organism>
<dbReference type="EMBL" id="JAQQWL010000006">
    <property type="protein sequence ID" value="KAK8069066.1"/>
    <property type="molecule type" value="Genomic_DNA"/>
</dbReference>
<comment type="caution">
    <text evidence="2">The sequence shown here is derived from an EMBL/GenBank/DDBJ whole genome shotgun (WGS) entry which is preliminary data.</text>
</comment>
<name>A0ABR1VFH8_9PEZI</name>
<dbReference type="Proteomes" id="UP001480595">
    <property type="component" value="Unassembled WGS sequence"/>
</dbReference>
<feature type="region of interest" description="Disordered" evidence="1">
    <location>
        <begin position="1"/>
        <end position="23"/>
    </location>
</feature>
<evidence type="ECO:0000313" key="2">
    <source>
        <dbReference type="EMBL" id="KAK8069066.1"/>
    </source>
</evidence>
<keyword evidence="3" id="KW-1185">Reference proteome</keyword>